<sequence length="163" mass="18126">MLHLPAIRHGFLADNSLVYRPLLSCRAPIFFSHLHPLATVSKPWHRTNLSNLSVSLLQYAAIIAKNSLDVLPPVDRTVSVNYFFSSHSCVTDYVGFIKRMLKQLQSDHYPSLRRVDLDIIPLEPSSQEAFVPVLLVTVSSFSASSLVISHVPAHTPAHTLCVT</sequence>
<dbReference type="OrthoDB" id="1577640at2759"/>
<name>A0A3P6Q5Z9_DIBLA</name>
<dbReference type="EMBL" id="UYRU01006070">
    <property type="protein sequence ID" value="VDK39650.1"/>
    <property type="molecule type" value="Genomic_DNA"/>
</dbReference>
<dbReference type="Proteomes" id="UP000281553">
    <property type="component" value="Unassembled WGS sequence"/>
</dbReference>
<organism evidence="1 2">
    <name type="scientific">Dibothriocephalus latus</name>
    <name type="common">Fish tapeworm</name>
    <name type="synonym">Diphyllobothrium latum</name>
    <dbReference type="NCBI Taxonomy" id="60516"/>
    <lineage>
        <taxon>Eukaryota</taxon>
        <taxon>Metazoa</taxon>
        <taxon>Spiralia</taxon>
        <taxon>Lophotrochozoa</taxon>
        <taxon>Platyhelminthes</taxon>
        <taxon>Cestoda</taxon>
        <taxon>Eucestoda</taxon>
        <taxon>Diphyllobothriidea</taxon>
        <taxon>Diphyllobothriidae</taxon>
        <taxon>Dibothriocephalus</taxon>
    </lineage>
</organism>
<reference evidence="1 2" key="1">
    <citation type="submission" date="2018-11" db="EMBL/GenBank/DDBJ databases">
        <authorList>
            <consortium name="Pathogen Informatics"/>
        </authorList>
    </citation>
    <scope>NUCLEOTIDE SEQUENCE [LARGE SCALE GENOMIC DNA]</scope>
</reference>
<evidence type="ECO:0000313" key="2">
    <source>
        <dbReference type="Proteomes" id="UP000281553"/>
    </source>
</evidence>
<evidence type="ECO:0000313" key="1">
    <source>
        <dbReference type="EMBL" id="VDK39650.1"/>
    </source>
</evidence>
<gene>
    <name evidence="1" type="ORF">DILT_LOCUS1055</name>
</gene>
<accession>A0A3P6Q5Z9</accession>
<proteinExistence type="predicted"/>
<dbReference type="AlphaFoldDB" id="A0A3P6Q5Z9"/>
<keyword evidence="2" id="KW-1185">Reference proteome</keyword>
<protein>
    <submittedName>
        <fullName evidence="1">Uncharacterized protein</fullName>
    </submittedName>
</protein>